<sequence length="187" mass="21781">MENTKNIARELIEMAHHDLEVREALLKEGKLSPGYNPDMERVHKKNAQRLEEIIDSLGYPTKSSVGEEASQAAWLIVQHAISLPLFMKRCYALISEAANEVSPQNLAYLHDRICYFEGRPQKFGTQFDRRGMYPVEDKAEMIRLRRELQLAPHDEESIAEFVASVHKMDLHPHDLEFNRWRKQVGWI</sequence>
<reference evidence="1 2" key="1">
    <citation type="submission" date="2024-02" db="EMBL/GenBank/DDBJ databases">
        <title>complete genome of Flavobacterium ginsenosidimutans Str. YTB16.</title>
        <authorList>
            <person name="Wang Q."/>
        </authorList>
    </citation>
    <scope>NUCLEOTIDE SEQUENCE [LARGE SCALE GENOMIC DNA]</scope>
    <source>
        <strain evidence="1 2">YTB16</strain>
    </source>
</reference>
<evidence type="ECO:0000313" key="1">
    <source>
        <dbReference type="EMBL" id="WXK48950.1"/>
    </source>
</evidence>
<dbReference type="InterPro" id="IPR046732">
    <property type="entry name" value="DUF6624"/>
</dbReference>
<keyword evidence="2" id="KW-1185">Reference proteome</keyword>
<dbReference type="Pfam" id="PF20329">
    <property type="entry name" value="DUF6624"/>
    <property type="match status" value="1"/>
</dbReference>
<dbReference type="EMBL" id="CP147988">
    <property type="protein sequence ID" value="WXK48950.1"/>
    <property type="molecule type" value="Genomic_DNA"/>
</dbReference>
<dbReference type="RefSeq" id="WP_338839635.1">
    <property type="nucleotide sequence ID" value="NZ_CP147988.1"/>
</dbReference>
<gene>
    <name evidence="1" type="ORF">V6624_18175</name>
</gene>
<organism evidence="1 2">
    <name type="scientific">Flavobacterium ginsenosidimutans</name>
    <dbReference type="NCBI Taxonomy" id="687844"/>
    <lineage>
        <taxon>Bacteria</taxon>
        <taxon>Pseudomonadati</taxon>
        <taxon>Bacteroidota</taxon>
        <taxon>Flavobacteriia</taxon>
        <taxon>Flavobacteriales</taxon>
        <taxon>Flavobacteriaceae</taxon>
        <taxon>Flavobacterium</taxon>
    </lineage>
</organism>
<proteinExistence type="predicted"/>
<name>A0ABZ2Q6N8_9FLAO</name>
<accession>A0ABZ2Q6N8</accession>
<evidence type="ECO:0000313" key="2">
    <source>
        <dbReference type="Proteomes" id="UP001447857"/>
    </source>
</evidence>
<protein>
    <submittedName>
        <fullName evidence="1">DUF6624 domain-containing protein</fullName>
    </submittedName>
</protein>
<dbReference type="Proteomes" id="UP001447857">
    <property type="component" value="Chromosome"/>
</dbReference>